<evidence type="ECO:0000313" key="2">
    <source>
        <dbReference type="EMBL" id="MBB3035764.1"/>
    </source>
</evidence>
<accession>A0A839RHT2</accession>
<keyword evidence="2" id="KW-0238">DNA-binding</keyword>
<sequence>MADDRTLFDDPRITLMGLFVEAHGALTSRTASQISEHDLAPAEFEALLRLSRSAQRSLRMSDLAAQAGLTNSGATRLVDRLESRGLVTRETSPDDRRGTTAVITDDGLRKVTEVLPGHLSIVQDAFLDGVPAEARAPFFDALRAIRDHLRPEAERGAR</sequence>
<dbReference type="GO" id="GO:0003700">
    <property type="term" value="F:DNA-binding transcription factor activity"/>
    <property type="evidence" value="ECO:0007669"/>
    <property type="project" value="InterPro"/>
</dbReference>
<evidence type="ECO:0000259" key="1">
    <source>
        <dbReference type="PROSITE" id="PS50995"/>
    </source>
</evidence>
<keyword evidence="3" id="KW-1185">Reference proteome</keyword>
<dbReference type="GO" id="GO:0003677">
    <property type="term" value="F:DNA binding"/>
    <property type="evidence" value="ECO:0007669"/>
    <property type="project" value="UniProtKB-KW"/>
</dbReference>
<name>A0A839RHT2_9ACTN</name>
<protein>
    <submittedName>
        <fullName evidence="2">DNA-binding MarR family transcriptional regulator</fullName>
    </submittedName>
</protein>
<feature type="domain" description="HTH marR-type" evidence="1">
    <location>
        <begin position="12"/>
        <end position="147"/>
    </location>
</feature>
<dbReference type="PROSITE" id="PS50995">
    <property type="entry name" value="HTH_MARR_2"/>
    <property type="match status" value="1"/>
</dbReference>
<dbReference type="InterPro" id="IPR039422">
    <property type="entry name" value="MarR/SlyA-like"/>
</dbReference>
<dbReference type="PANTHER" id="PTHR33164:SF99">
    <property type="entry name" value="MARR FAMILY REGULATORY PROTEIN"/>
    <property type="match status" value="1"/>
</dbReference>
<dbReference type="Pfam" id="PF12802">
    <property type="entry name" value="MarR_2"/>
    <property type="match status" value="1"/>
</dbReference>
<dbReference type="SUPFAM" id="SSF46785">
    <property type="entry name" value="Winged helix' DNA-binding domain"/>
    <property type="match status" value="1"/>
</dbReference>
<gene>
    <name evidence="2" type="ORF">FHU29_000198</name>
</gene>
<dbReference type="GO" id="GO:0006950">
    <property type="term" value="P:response to stress"/>
    <property type="evidence" value="ECO:0007669"/>
    <property type="project" value="TreeGrafter"/>
</dbReference>
<proteinExistence type="predicted"/>
<dbReference type="EMBL" id="JACHWS010000001">
    <property type="protein sequence ID" value="MBB3035764.1"/>
    <property type="molecule type" value="Genomic_DNA"/>
</dbReference>
<dbReference type="Gene3D" id="1.10.10.10">
    <property type="entry name" value="Winged helix-like DNA-binding domain superfamily/Winged helix DNA-binding domain"/>
    <property type="match status" value="1"/>
</dbReference>
<evidence type="ECO:0000313" key="3">
    <source>
        <dbReference type="Proteomes" id="UP000567922"/>
    </source>
</evidence>
<dbReference type="InterPro" id="IPR036388">
    <property type="entry name" value="WH-like_DNA-bd_sf"/>
</dbReference>
<dbReference type="OrthoDB" id="8635520at2"/>
<dbReference type="RefSeq" id="WP_064440745.1">
    <property type="nucleotide sequence ID" value="NZ_BDDI01000009.1"/>
</dbReference>
<dbReference type="InterPro" id="IPR036390">
    <property type="entry name" value="WH_DNA-bd_sf"/>
</dbReference>
<dbReference type="PANTHER" id="PTHR33164">
    <property type="entry name" value="TRANSCRIPTIONAL REGULATOR, MARR FAMILY"/>
    <property type="match status" value="1"/>
</dbReference>
<dbReference type="InterPro" id="IPR000835">
    <property type="entry name" value="HTH_MarR-typ"/>
</dbReference>
<dbReference type="Proteomes" id="UP000567922">
    <property type="component" value="Unassembled WGS sequence"/>
</dbReference>
<comment type="caution">
    <text evidence="2">The sequence shown here is derived from an EMBL/GenBank/DDBJ whole genome shotgun (WGS) entry which is preliminary data.</text>
</comment>
<reference evidence="2 3" key="1">
    <citation type="submission" date="2020-08" db="EMBL/GenBank/DDBJ databases">
        <title>Sequencing the genomes of 1000 actinobacteria strains.</title>
        <authorList>
            <person name="Klenk H.-P."/>
        </authorList>
    </citation>
    <scope>NUCLEOTIDE SEQUENCE [LARGE SCALE GENOMIC DNA]</scope>
    <source>
        <strain evidence="2 3">DSM 45258</strain>
    </source>
</reference>
<organism evidence="2 3">
    <name type="scientific">Hoyosella altamirensis</name>
    <dbReference type="NCBI Taxonomy" id="616997"/>
    <lineage>
        <taxon>Bacteria</taxon>
        <taxon>Bacillati</taxon>
        <taxon>Actinomycetota</taxon>
        <taxon>Actinomycetes</taxon>
        <taxon>Mycobacteriales</taxon>
        <taxon>Hoyosellaceae</taxon>
        <taxon>Hoyosella</taxon>
    </lineage>
</organism>
<dbReference type="AlphaFoldDB" id="A0A839RHT2"/>
<dbReference type="SMART" id="SM00347">
    <property type="entry name" value="HTH_MARR"/>
    <property type="match status" value="1"/>
</dbReference>